<feature type="domain" description="Paired" evidence="9">
    <location>
        <begin position="5"/>
        <end position="132"/>
    </location>
</feature>
<evidence type="ECO:0000256" key="7">
    <source>
        <dbReference type="ARBA" id="ARBA00023242"/>
    </source>
</evidence>
<evidence type="ECO:0000313" key="11">
    <source>
        <dbReference type="RefSeq" id="XP_022296725.1"/>
    </source>
</evidence>
<accession>A0A8B8AZZ2</accession>
<keyword evidence="2" id="KW-0217">Developmental protein</keyword>
<organism evidence="10 11">
    <name type="scientific">Crassostrea virginica</name>
    <name type="common">Eastern oyster</name>
    <dbReference type="NCBI Taxonomy" id="6565"/>
    <lineage>
        <taxon>Eukaryota</taxon>
        <taxon>Metazoa</taxon>
        <taxon>Spiralia</taxon>
        <taxon>Lophotrochozoa</taxon>
        <taxon>Mollusca</taxon>
        <taxon>Bivalvia</taxon>
        <taxon>Autobranchia</taxon>
        <taxon>Pteriomorphia</taxon>
        <taxon>Ostreida</taxon>
        <taxon>Ostreoidea</taxon>
        <taxon>Ostreidae</taxon>
        <taxon>Crassostrea</taxon>
    </lineage>
</organism>
<feature type="region of interest" description="Disordered" evidence="8">
    <location>
        <begin position="190"/>
        <end position="226"/>
    </location>
</feature>
<dbReference type="InterPro" id="IPR001523">
    <property type="entry name" value="Paired_dom"/>
</dbReference>
<evidence type="ECO:0000256" key="6">
    <source>
        <dbReference type="ARBA" id="ARBA00023163"/>
    </source>
</evidence>
<dbReference type="PROSITE" id="PS00034">
    <property type="entry name" value="PAIRED_1"/>
    <property type="match status" value="1"/>
</dbReference>
<feature type="region of interest" description="Disordered" evidence="8">
    <location>
        <begin position="238"/>
        <end position="264"/>
    </location>
</feature>
<feature type="compositionally biased region" description="Basic and acidic residues" evidence="8">
    <location>
        <begin position="200"/>
        <end position="226"/>
    </location>
</feature>
<evidence type="ECO:0000313" key="10">
    <source>
        <dbReference type="Proteomes" id="UP000694844"/>
    </source>
</evidence>
<keyword evidence="5" id="KW-0238">DNA-binding</keyword>
<keyword evidence="3" id="KW-0563">Paired box</keyword>
<dbReference type="InterPro" id="IPR043182">
    <property type="entry name" value="PAIRED_DNA-bd_dom"/>
</dbReference>
<dbReference type="GeneID" id="111106362"/>
<dbReference type="FunFam" id="1.10.10.10:FF:000003">
    <property type="entry name" value="Paired box protein Pax-6"/>
    <property type="match status" value="1"/>
</dbReference>
<dbReference type="Proteomes" id="UP000694844">
    <property type="component" value="Chromosome 8"/>
</dbReference>
<dbReference type="OrthoDB" id="3225452at2759"/>
<reference evidence="11" key="1">
    <citation type="submission" date="2025-08" db="UniProtKB">
        <authorList>
            <consortium name="RefSeq"/>
        </authorList>
    </citation>
    <scope>IDENTIFICATION</scope>
    <source>
        <tissue evidence="11">Whole sample</tissue>
    </source>
</reference>
<dbReference type="InterPro" id="IPR009057">
    <property type="entry name" value="Homeodomain-like_sf"/>
</dbReference>
<evidence type="ECO:0000256" key="2">
    <source>
        <dbReference type="ARBA" id="ARBA00022473"/>
    </source>
</evidence>
<evidence type="ECO:0000256" key="8">
    <source>
        <dbReference type="SAM" id="MobiDB-lite"/>
    </source>
</evidence>
<keyword evidence="6" id="KW-0804">Transcription</keyword>
<keyword evidence="10" id="KW-1185">Reference proteome</keyword>
<dbReference type="PANTHER" id="PTHR45636">
    <property type="entry name" value="PAIRED BOX PROTEIN PAX-6-RELATED-RELATED"/>
    <property type="match status" value="1"/>
</dbReference>
<feature type="compositionally biased region" description="Polar residues" evidence="8">
    <location>
        <begin position="239"/>
        <end position="263"/>
    </location>
</feature>
<dbReference type="InterPro" id="IPR036388">
    <property type="entry name" value="WH-like_DNA-bd_sf"/>
</dbReference>
<dbReference type="GO" id="GO:0000981">
    <property type="term" value="F:DNA-binding transcription factor activity, RNA polymerase II-specific"/>
    <property type="evidence" value="ECO:0007669"/>
    <property type="project" value="TreeGrafter"/>
</dbReference>
<dbReference type="PRINTS" id="PR00027">
    <property type="entry name" value="PAIREDBOX"/>
</dbReference>
<proteinExistence type="predicted"/>
<dbReference type="PANTHER" id="PTHR45636:SF43">
    <property type="entry name" value="PAIRED BOX POX-NEURO PROTEIN"/>
    <property type="match status" value="1"/>
</dbReference>
<protein>
    <submittedName>
        <fullName evidence="11">Paired box protein Pax-8-like</fullName>
    </submittedName>
</protein>
<dbReference type="GO" id="GO:0000978">
    <property type="term" value="F:RNA polymerase II cis-regulatory region sequence-specific DNA binding"/>
    <property type="evidence" value="ECO:0007669"/>
    <property type="project" value="TreeGrafter"/>
</dbReference>
<dbReference type="SUPFAM" id="SSF46689">
    <property type="entry name" value="Homeodomain-like"/>
    <property type="match status" value="1"/>
</dbReference>
<evidence type="ECO:0000256" key="3">
    <source>
        <dbReference type="ARBA" id="ARBA00022724"/>
    </source>
</evidence>
<dbReference type="SMART" id="SM00351">
    <property type="entry name" value="PAX"/>
    <property type="match status" value="1"/>
</dbReference>
<name>A0A8B8AZZ2_CRAVI</name>
<keyword evidence="7" id="KW-0539">Nucleus</keyword>
<comment type="subcellular location">
    <subcellularLocation>
        <location evidence="1">Nucleus</location>
    </subcellularLocation>
</comment>
<dbReference type="InterPro" id="IPR043565">
    <property type="entry name" value="PAX_fam"/>
</dbReference>
<sequence>MPHTGQTGVNQLGGVFVNGRPLPEHVRRRIVELAHMGVRPCDISRQLLVSHGCVSKILTRYYETGSIKPGSIGGSKPKQVATPYIIKRILDIKRQHPGSFAWEIRDQLLTLGICDEQNIPSVSSINRILRNSGSFSFGFHADELLGYQSMFSRFQGVPNMMSPPSPESHGFSMAVPGLSYPRLVEQINDVKEEDKDDDDDKGKEEGSTKERIKSKEDNDNKDDEFKIEERFPSLAGKLKSTNSATIPNTSSAKNVKDGTSNSEEMAGGLDCTKAINLQKQDGCSEESLLMKSETCHDIYFSKSLTSTSIRSKTSRDHSQFGMFSSFYHPYARYAATSRGHDVTPCVIPRLSMLPEGISPYSGSLLTRADSKTSSYIRALDPQLLHSSLHMK</sequence>
<dbReference type="FunFam" id="1.10.10.10:FF:000013">
    <property type="entry name" value="Paired box 8 isoform 1"/>
    <property type="match status" value="1"/>
</dbReference>
<dbReference type="RefSeq" id="XP_022296725.1">
    <property type="nucleotide sequence ID" value="XM_022441017.1"/>
</dbReference>
<keyword evidence="4" id="KW-0805">Transcription regulation</keyword>
<dbReference type="Gene3D" id="1.10.10.10">
    <property type="entry name" value="Winged helix-like DNA-binding domain superfamily/Winged helix DNA-binding domain"/>
    <property type="match status" value="2"/>
</dbReference>
<dbReference type="GO" id="GO:0005634">
    <property type="term" value="C:nucleus"/>
    <property type="evidence" value="ECO:0007669"/>
    <property type="project" value="UniProtKB-SubCell"/>
</dbReference>
<evidence type="ECO:0000256" key="4">
    <source>
        <dbReference type="ARBA" id="ARBA00023015"/>
    </source>
</evidence>
<gene>
    <name evidence="11" type="primary">LOC111106362</name>
</gene>
<evidence type="ECO:0000256" key="5">
    <source>
        <dbReference type="ARBA" id="ARBA00023125"/>
    </source>
</evidence>
<dbReference type="Pfam" id="PF00292">
    <property type="entry name" value="PAX"/>
    <property type="match status" value="1"/>
</dbReference>
<dbReference type="KEGG" id="cvn:111106362"/>
<dbReference type="CDD" id="cd00131">
    <property type="entry name" value="PAX"/>
    <property type="match status" value="1"/>
</dbReference>
<dbReference type="PROSITE" id="PS51057">
    <property type="entry name" value="PAIRED_2"/>
    <property type="match status" value="1"/>
</dbReference>
<evidence type="ECO:0000256" key="1">
    <source>
        <dbReference type="ARBA" id="ARBA00004123"/>
    </source>
</evidence>
<dbReference type="AlphaFoldDB" id="A0A8B8AZZ2"/>
<evidence type="ECO:0000259" key="9">
    <source>
        <dbReference type="PROSITE" id="PS51057"/>
    </source>
</evidence>